<protein>
    <recommendedName>
        <fullName evidence="3">2-keto-4-pentenoate hydratase</fullName>
    </recommendedName>
</protein>
<dbReference type="Gene3D" id="3.90.850.10">
    <property type="entry name" value="Fumarylacetoacetase-like, C-terminal domain"/>
    <property type="match status" value="1"/>
</dbReference>
<reference evidence="1 2" key="1">
    <citation type="submission" date="2024-09" db="EMBL/GenBank/DDBJ databases">
        <authorList>
            <person name="Sun Q."/>
            <person name="Mori K."/>
        </authorList>
    </citation>
    <scope>NUCLEOTIDE SEQUENCE [LARGE SCALE GENOMIC DNA]</scope>
    <source>
        <strain evidence="1 2">CCM 7468</strain>
    </source>
</reference>
<comment type="caution">
    <text evidence="1">The sequence shown here is derived from an EMBL/GenBank/DDBJ whole genome shotgun (WGS) entry which is preliminary data.</text>
</comment>
<accession>A0ABV6IYC2</accession>
<dbReference type="EMBL" id="JBHLVZ010000084">
    <property type="protein sequence ID" value="MFC0388617.1"/>
    <property type="molecule type" value="Genomic_DNA"/>
</dbReference>
<proteinExistence type="predicted"/>
<keyword evidence="2" id="KW-1185">Reference proteome</keyword>
<gene>
    <name evidence="1" type="ORF">ACFFIC_24180</name>
</gene>
<dbReference type="InterPro" id="IPR036663">
    <property type="entry name" value="Fumarylacetoacetase_C_sf"/>
</dbReference>
<evidence type="ECO:0000313" key="1">
    <source>
        <dbReference type="EMBL" id="MFC0388617.1"/>
    </source>
</evidence>
<dbReference type="SUPFAM" id="SSF56529">
    <property type="entry name" value="FAH"/>
    <property type="match status" value="1"/>
</dbReference>
<dbReference type="Proteomes" id="UP001589789">
    <property type="component" value="Unassembled WGS sequence"/>
</dbReference>
<name>A0ABV6IYC2_9PROT</name>
<evidence type="ECO:0008006" key="3">
    <source>
        <dbReference type="Google" id="ProtNLM"/>
    </source>
</evidence>
<sequence length="257" mass="26603">MDPIDAAARLLAGARRAGPLPRLPQELRPRDLAQAEAIQHATLAALGEEIGGWKVGRQGGQPFSAPFPASATVEDRGGLSVALPAGSLIELEIALRFSAALDPAGVAALRPEDLPRVARIATLFEFVQPRFAEGADPAPLDRVAECLGNNGGAVRAGATSWSLAMLDAPPVTRLSQDGAVLARHEGPHVAAPVLPLIEAWIARLAREGRGIAAGEVLTFGSLTGMRPVPAGGAAYLGEIEGLEALRCAIALPDTRKP</sequence>
<dbReference type="RefSeq" id="WP_377055193.1">
    <property type="nucleotide sequence ID" value="NZ_JBHLVZ010000084.1"/>
</dbReference>
<evidence type="ECO:0000313" key="2">
    <source>
        <dbReference type="Proteomes" id="UP001589789"/>
    </source>
</evidence>
<organism evidence="1 2">
    <name type="scientific">Muricoccus vinaceus</name>
    <dbReference type="NCBI Taxonomy" id="424704"/>
    <lineage>
        <taxon>Bacteria</taxon>
        <taxon>Pseudomonadati</taxon>
        <taxon>Pseudomonadota</taxon>
        <taxon>Alphaproteobacteria</taxon>
        <taxon>Acetobacterales</taxon>
        <taxon>Roseomonadaceae</taxon>
        <taxon>Muricoccus</taxon>
    </lineage>
</organism>